<evidence type="ECO:0000256" key="1">
    <source>
        <dbReference type="PROSITE-ProRule" id="PRU00285"/>
    </source>
</evidence>
<keyword evidence="3" id="KW-0812">Transmembrane</keyword>
<evidence type="ECO:0000313" key="6">
    <source>
        <dbReference type="Proteomes" id="UP000824139"/>
    </source>
</evidence>
<keyword evidence="3" id="KW-0472">Membrane</keyword>
<comment type="similarity">
    <text evidence="1 2">Belongs to the small heat shock protein (HSP20) family.</text>
</comment>
<evidence type="ECO:0000313" key="5">
    <source>
        <dbReference type="EMBL" id="HIS82527.1"/>
    </source>
</evidence>
<dbReference type="SUPFAM" id="SSF49764">
    <property type="entry name" value="HSP20-like chaperones"/>
    <property type="match status" value="1"/>
</dbReference>
<reference evidence="5" key="1">
    <citation type="submission" date="2020-10" db="EMBL/GenBank/DDBJ databases">
        <authorList>
            <person name="Gilroy R."/>
        </authorList>
    </citation>
    <scope>NUCLEOTIDE SEQUENCE</scope>
    <source>
        <strain evidence="5">CHK152-2994</strain>
    </source>
</reference>
<feature type="domain" description="SHSP" evidence="4">
    <location>
        <begin position="87"/>
        <end position="182"/>
    </location>
</feature>
<evidence type="ECO:0000259" key="4">
    <source>
        <dbReference type="PROSITE" id="PS01031"/>
    </source>
</evidence>
<dbReference type="Proteomes" id="UP000824139">
    <property type="component" value="Unassembled WGS sequence"/>
</dbReference>
<evidence type="ECO:0000256" key="3">
    <source>
        <dbReference type="SAM" id="Phobius"/>
    </source>
</evidence>
<comment type="caution">
    <text evidence="5">The sequence shown here is derived from an EMBL/GenBank/DDBJ whole genome shotgun (WGS) entry which is preliminary data.</text>
</comment>
<dbReference type="InterPro" id="IPR002068">
    <property type="entry name" value="A-crystallin/Hsp20_dom"/>
</dbReference>
<organism evidence="5 6">
    <name type="scientific">Candidatus Scatenecus faecavium</name>
    <dbReference type="NCBI Taxonomy" id="2840915"/>
    <lineage>
        <taxon>Bacteria</taxon>
        <taxon>Candidatus Scatenecus</taxon>
    </lineage>
</organism>
<dbReference type="InterPro" id="IPR008978">
    <property type="entry name" value="HSP20-like_chaperone"/>
</dbReference>
<dbReference type="CDD" id="cd06464">
    <property type="entry name" value="ACD_sHsps-like"/>
    <property type="match status" value="1"/>
</dbReference>
<dbReference type="Gene3D" id="2.60.40.790">
    <property type="match status" value="1"/>
</dbReference>
<evidence type="ECO:0000256" key="2">
    <source>
        <dbReference type="RuleBase" id="RU003616"/>
    </source>
</evidence>
<accession>A0A9D1FUW8</accession>
<dbReference type="Pfam" id="PF00011">
    <property type="entry name" value="HSP20"/>
    <property type="match status" value="1"/>
</dbReference>
<keyword evidence="3" id="KW-1133">Transmembrane helix</keyword>
<sequence length="182" mass="21239">MDENNYEHHHEHSHDNCFLCGHPVWKHILTGLLTFLGAFAAFYVVTDWHYKRMLDPVVQMKKMDRMMHREAHQMQKMADRDFAKGRMLEHKAGQIVHIEKGEDAYKIIINLKPFDNNEKNVEVTAENNTLTINAAGETKKHNKNSIIRFTQSFIFPEEANLSEMSKFKEGDRYIIVVPIGVD</sequence>
<protein>
    <submittedName>
        <fullName evidence="5">Hsp20/alpha crystallin family protein</fullName>
    </submittedName>
</protein>
<gene>
    <name evidence="5" type="ORF">IAD41_02840</name>
</gene>
<feature type="transmembrane region" description="Helical" evidence="3">
    <location>
        <begin position="24"/>
        <end position="45"/>
    </location>
</feature>
<name>A0A9D1FUW8_9BACT</name>
<dbReference type="PROSITE" id="PS01031">
    <property type="entry name" value="SHSP"/>
    <property type="match status" value="1"/>
</dbReference>
<reference evidence="5" key="2">
    <citation type="journal article" date="2021" name="PeerJ">
        <title>Extensive microbial diversity within the chicken gut microbiome revealed by metagenomics and culture.</title>
        <authorList>
            <person name="Gilroy R."/>
            <person name="Ravi A."/>
            <person name="Getino M."/>
            <person name="Pursley I."/>
            <person name="Horton D.L."/>
            <person name="Alikhan N.F."/>
            <person name="Baker D."/>
            <person name="Gharbi K."/>
            <person name="Hall N."/>
            <person name="Watson M."/>
            <person name="Adriaenssens E.M."/>
            <person name="Foster-Nyarko E."/>
            <person name="Jarju S."/>
            <person name="Secka A."/>
            <person name="Antonio M."/>
            <person name="Oren A."/>
            <person name="Chaudhuri R.R."/>
            <person name="La Ragione R."/>
            <person name="Hildebrand F."/>
            <person name="Pallen M.J."/>
        </authorList>
    </citation>
    <scope>NUCLEOTIDE SEQUENCE</scope>
    <source>
        <strain evidence="5">CHK152-2994</strain>
    </source>
</reference>
<proteinExistence type="inferred from homology"/>
<dbReference type="AlphaFoldDB" id="A0A9D1FUW8"/>
<dbReference type="EMBL" id="DVJO01000062">
    <property type="protein sequence ID" value="HIS82527.1"/>
    <property type="molecule type" value="Genomic_DNA"/>
</dbReference>